<dbReference type="EMBL" id="JBHSMA010000005">
    <property type="protein sequence ID" value="MFC5411110.1"/>
    <property type="molecule type" value="Genomic_DNA"/>
</dbReference>
<comment type="caution">
    <text evidence="1">The sequence shown here is derived from an EMBL/GenBank/DDBJ whole genome shotgun (WGS) entry which is preliminary data.</text>
</comment>
<protein>
    <submittedName>
        <fullName evidence="1">NAD(P)-binding domain-containing protein</fullName>
    </submittedName>
</protein>
<dbReference type="RefSeq" id="WP_379847585.1">
    <property type="nucleotide sequence ID" value="NZ_JBHSMA010000005.1"/>
</dbReference>
<gene>
    <name evidence="1" type="ORF">ACFPMF_17445</name>
</gene>
<accession>A0ABW0IEY6</accession>
<dbReference type="InterPro" id="IPR036188">
    <property type="entry name" value="FAD/NAD-bd_sf"/>
</dbReference>
<keyword evidence="2" id="KW-1185">Reference proteome</keyword>
<sequence length="151" mass="17386">MNHATETLIVGAGPFGLGLAAYLQKRQHDFRMVGYPMEFWKRHMPAGMLLRSGIEWHLDPDNQWTIERFLSERGTSRGLVEPLSRELYLSYCEWFMRRAEIPVQETYVTQLGQNGNHFQATLADGSSVRARQVVIATGFYSTPTFRPGYRN</sequence>
<reference evidence="2" key="1">
    <citation type="journal article" date="2019" name="Int. J. Syst. Evol. Microbiol.">
        <title>The Global Catalogue of Microorganisms (GCM) 10K type strain sequencing project: providing services to taxonomists for standard genome sequencing and annotation.</title>
        <authorList>
            <consortium name="The Broad Institute Genomics Platform"/>
            <consortium name="The Broad Institute Genome Sequencing Center for Infectious Disease"/>
            <person name="Wu L."/>
            <person name="Ma J."/>
        </authorList>
    </citation>
    <scope>NUCLEOTIDE SEQUENCE [LARGE SCALE GENOMIC DNA]</scope>
    <source>
        <strain evidence="2">CCUG 55250</strain>
    </source>
</reference>
<evidence type="ECO:0000313" key="1">
    <source>
        <dbReference type="EMBL" id="MFC5411110.1"/>
    </source>
</evidence>
<dbReference type="Pfam" id="PF13738">
    <property type="entry name" value="Pyr_redox_3"/>
    <property type="match status" value="1"/>
</dbReference>
<evidence type="ECO:0000313" key="2">
    <source>
        <dbReference type="Proteomes" id="UP001596106"/>
    </source>
</evidence>
<dbReference type="SUPFAM" id="SSF51905">
    <property type="entry name" value="FAD/NAD(P)-binding domain"/>
    <property type="match status" value="1"/>
</dbReference>
<dbReference type="Proteomes" id="UP001596106">
    <property type="component" value="Unassembled WGS sequence"/>
</dbReference>
<proteinExistence type="predicted"/>
<name>A0ABW0IEY6_9BACT</name>
<organism evidence="1 2">
    <name type="scientific">Larkinella bovis</name>
    <dbReference type="NCBI Taxonomy" id="683041"/>
    <lineage>
        <taxon>Bacteria</taxon>
        <taxon>Pseudomonadati</taxon>
        <taxon>Bacteroidota</taxon>
        <taxon>Cytophagia</taxon>
        <taxon>Cytophagales</taxon>
        <taxon>Spirosomataceae</taxon>
        <taxon>Larkinella</taxon>
    </lineage>
</organism>
<dbReference type="Gene3D" id="3.50.50.60">
    <property type="entry name" value="FAD/NAD(P)-binding domain"/>
    <property type="match status" value="1"/>
</dbReference>